<dbReference type="PANTHER" id="PTHR43792:SF1">
    <property type="entry name" value="N-ACETYLTRANSFERASE DOMAIN-CONTAINING PROTEIN"/>
    <property type="match status" value="1"/>
</dbReference>
<dbReference type="PROSITE" id="PS51186">
    <property type="entry name" value="GNAT"/>
    <property type="match status" value="1"/>
</dbReference>
<feature type="domain" description="N-acetyltransferase" evidence="1">
    <location>
        <begin position="10"/>
        <end position="170"/>
    </location>
</feature>
<dbReference type="EMBL" id="CADCWN010000145">
    <property type="protein sequence ID" value="CAA9569693.1"/>
    <property type="molecule type" value="Genomic_DNA"/>
</dbReference>
<dbReference type="Gene3D" id="3.40.630.30">
    <property type="match status" value="1"/>
</dbReference>
<dbReference type="GO" id="GO:0016747">
    <property type="term" value="F:acyltransferase activity, transferring groups other than amino-acyl groups"/>
    <property type="evidence" value="ECO:0007669"/>
    <property type="project" value="InterPro"/>
</dbReference>
<evidence type="ECO:0000259" key="1">
    <source>
        <dbReference type="PROSITE" id="PS51186"/>
    </source>
</evidence>
<dbReference type="PANTHER" id="PTHR43792">
    <property type="entry name" value="GNAT FAMILY, PUTATIVE (AFU_ORTHOLOGUE AFUA_3G00765)-RELATED-RELATED"/>
    <property type="match status" value="1"/>
</dbReference>
<protein>
    <submittedName>
        <fullName evidence="2">Acetyltransferase, GNAT family</fullName>
    </submittedName>
</protein>
<dbReference type="InterPro" id="IPR000182">
    <property type="entry name" value="GNAT_dom"/>
</dbReference>
<keyword evidence="2" id="KW-0808">Transferase</keyword>
<evidence type="ECO:0000313" key="2">
    <source>
        <dbReference type="EMBL" id="CAA9569693.1"/>
    </source>
</evidence>
<sequence>MHIYLETDCLILRRFTAADLDHLVELDADPEVMRFLTGGTPTPRDVIARDILPAFLAYYARGDRYGFWAAIEKATGAFLGWFHLRPLPGAPDDEPELGYRLRRAAWGRGYGTEGSRALIRKGFTELGVRRVIASTYEHNRASRRVMEKSGLAFVRAYRLVPADLAAQDAHHDPAREIWDGDDVEYALDKADWERQEAAAAQ</sequence>
<gene>
    <name evidence="2" type="ORF">AVDCRST_MAG18-1833</name>
</gene>
<dbReference type="SUPFAM" id="SSF55729">
    <property type="entry name" value="Acyl-CoA N-acyltransferases (Nat)"/>
    <property type="match status" value="1"/>
</dbReference>
<name>A0A6J4V634_9BACT</name>
<dbReference type="Pfam" id="PF13302">
    <property type="entry name" value="Acetyltransf_3"/>
    <property type="match status" value="1"/>
</dbReference>
<organism evidence="2">
    <name type="scientific">uncultured Thermomicrobiales bacterium</name>
    <dbReference type="NCBI Taxonomy" id="1645740"/>
    <lineage>
        <taxon>Bacteria</taxon>
        <taxon>Pseudomonadati</taxon>
        <taxon>Thermomicrobiota</taxon>
        <taxon>Thermomicrobia</taxon>
        <taxon>Thermomicrobiales</taxon>
        <taxon>environmental samples</taxon>
    </lineage>
</organism>
<accession>A0A6J4V634</accession>
<proteinExistence type="predicted"/>
<dbReference type="AlphaFoldDB" id="A0A6J4V634"/>
<dbReference type="InterPro" id="IPR016181">
    <property type="entry name" value="Acyl_CoA_acyltransferase"/>
</dbReference>
<reference evidence="2" key="1">
    <citation type="submission" date="2020-02" db="EMBL/GenBank/DDBJ databases">
        <authorList>
            <person name="Meier V. D."/>
        </authorList>
    </citation>
    <scope>NUCLEOTIDE SEQUENCE</scope>
    <source>
        <strain evidence="2">AVDCRST_MAG18</strain>
    </source>
</reference>
<dbReference type="InterPro" id="IPR051531">
    <property type="entry name" value="N-acetyltransferase"/>
</dbReference>